<dbReference type="InterPro" id="IPR057125">
    <property type="entry name" value="NXF1/2/3/5-like_LRR"/>
</dbReference>
<sequence>MSDLKYLLRNKSDNSVLINRSNVSTDLLQQNLTLLADSKYWHGFVIHNVKNPKKNCILKTVLDYVFPLHLIPVHFKNIGTVCMFLARNCADAVLKLCKDGLVIPYTDNSTNLYTCEIVLRYATIDTFKHDVKTNISTVLESLFDEKTKTLNLENFSNNIELTEYSPLSQPKILYFVLHLAKKLKPIKINLRNNEIRRVFPLDVLSGATTLEELDLRNNMISNIDEMKNLKLLNLTELWLDGNPLCDDYEELAYINTLRGIFPLLERLDGVTVKKKGDVIIKRNFLCSPDGFDIVNQFIEHFFQIYDYDRTLLEDLYHSNAVFSITTMFKRGTVTSGTPELDSYEVLNRNLLNLSNSNKNKKMLVKGNVEIVKKLEGLPKTNHDAYSFCIDLIHYTDTSATISVTGVFLNEAFAKGESVKHTHVARTSKDKERAIEAIQLVTRINKEWSKRLLADASYDVDRFFKTFMKLLKLDKVPEEAYRSKGNDKDAFLKWIVGQMSPTGVQNFKSPLREEILEYLSERSMLLSTSDAPLEPNCAESTPSNNNTTSDPKELEEELWLQKYENLNLNLISKQSSTVYDSVSMEFSDDDEANQTFNICQSGDSVPSSQLYNVDAIRNYQNQYQSSRYLLNQYGLNNVEVGQDQTLSSPLYVPHKQISFNIKHTANPNLVSICTNMQTTLNSKMNPSVTLATEFIPPLPQEECAPPLPQEVLPPLPQEVLPPLPQEVLPPLPQEVLPPLPQEEVIPPLPQEEVIPPLPRGDSIPFLSQDNGIHALPQLNEYTKKMEEVSKLESEKKEVEKIKILFSRFKAHLVNTDSALPVNQSLTNQYEIAPSVTDDITLGVVACITNNNSHSRPNPPASSAIIVSEPYEITTGNTDVVRPHTEPKKKWNEVNKRNNLIYVSKIQSVATKCNEAKENDKFETEVTQNGNVEVQPFAAKSTCLEKDNSWNAVETESFVRRSPSIILSNDVIIPPNVYVTKNITEKEKKRLNMRPPTITLLKGKWINIEQNDKMAFRLVYGKWILMEKNTIGEWQEVQDDFIKESICWRKHFPSYQNEILNHTLSASCLKSFVKTSFDSIPDPVTYWDFSASVPYDLRPPQMKTLILTGVINRIHVTPESGFGFISVQGKWVLLAKNEYDDHWIVLTEKGKHIAWINGKWTFGEISTIQPENKISVKRFMPKLGLFSKKWVPLPTTTMTFKFLFGYWVLFRKNDFGRWNVARDDFAEDFVCKKKHFPGDREPIPNPKEGTWKQPSNFHTARLSCLPSFDKTIFDSIGFPVTSYHFLPTVPEDLLPPKRCLLLDHASSKYVEKDINPDSNYGFISINGEWKIREKTDHGTWISVDMKPIEPRENSSTYPLDQENITNLSKVGPASITPNKFNGTSASCDEEFRQIPQEDNQNESASKEKCDKLINQELEKSSDKNIRSDCEKEMNIGERFVKSATLTSSKDYTLKNTCEDKLQLVNEGKPVENKTHEDENIPDGFALGSSAVTDSVIDTDQISQQTNICTETSVKSQGPVISQKNTDIHNTEVKSGISLGSASHSHITDVSCVNIDNTVLKSIEEETTNDNTSCRLHKICTNYEFPSVANETEHDRENINEPFSHGCQALNNEEYEKAGPVIEPKMSDDAKAINRLKRLNAWKKTIQLAPSIPKLTLLNDKWIIVDEDPCLKFREFGIGTWQLLELHSDGQWKILKDDFILAKEKSKNPNNLEEYMSLIGENKFESIPIPVTNYDFPSSVPKSLRPPLVIEYKQKLIEINANSGYACLVHGRNWILLKQDEQGKWLSLDEKYQNYVEEKLKNTPEKYLSNVRPFSKRMYASSSHSVDYMQKISAAICPFIELLTGDIPGTIIKPLTYWDVDGEEKVRPPKFALAETDGKTQWFGVRPNLGFGFVLEDGVWVLVQQTEYNEWNNLKINSYDGYILGYFLINNRWAILKKYIFGGQWEPLFDYKTTPCNYWDFIGPEEEKPPRNILFSGKKKSKIIHKNSGMGFLKKGDMWILMENKNNKWSAVKDVEYECAYKLIDSIWVAYKKHSGGKWVPIPNSSPKILTYWNFMGLPELAPPRRIIFKENGIKTEKIIDEKSGLGFVLDKGIWVLVKEGDNGELIHVNHWEGASSQIGFEPRDGKFMMISKDEFGNWNRSTIVSDAHSTQKRSYTPVEYSFGGEFSKPIPVTFYDVPSHIPEHMRPPKYGCLESLKWERIRKNSGYGFIFENDMWRLMKWIFGRGWLFLEDIVDMLILGYKGIDGRWVPMKKENNEWKPLFDPFSTPRVIEQCYGASSEKPPSRVTLDGVNILDINLGTKLGFLKESDVWILMKHQGGNQWKRFEYFNDENGIYGYKRVQGNFELVKKNENGNWLRVYWDWNSAMWSYNKSVSSKEQSSNEKNASENVIKKRKSLPTLFSQENIADIMSSYDFYLNSLLDKSFEKENMAPVYIETGIDGYLQNSQVSKMKDVSFSRLCDIWLLLVHDDCGWFMPNDCLGYKLINHRWVSMRKDPTGSWLPTQEPIYSPKSFSNTVGSARPPKRIIVYIDGVTKWMEVGHDLNLGFIENDEVFILVKRNDGDWEVMTDDLEESPMLAFKIINHRWKRVKKNEFDDWIPCSTDVLLPILICDALGPEGTTPPPDFHIIGEDGIKKYKSYSFSNIGFQQEDGIWVVMHCHEDNSWSRHAGTYNNKEEYGYKYMNFKYILMKKDKKENSTWLAAEIESQTPSLKTSINEGAGNMNLKRTDDEGTDTVDIKIDEVEKLIHKKVSTTKHSEQREFLKISETPIDYDDYLSLPKKKQKKRPPCYITKEKDGREECVKISKEKGEAFIKRDDMWVYVKREYGRWFIVNNYEGYKLMDNRWVLMKQCTNGSWLPAFDPNSTPRTFYDTVDMNCPQRVILCKNGNFEWVIISSSTNLGFINEAGAWILMKKESNGEWAAAKDDLEDGSRLCFKLVENKWQRVKKNDVGIWIPSSKQPSLPVQHSDIIGRAEKPPLYAFIVTKNGETKSMILNADSPMGYIQEDGVWILMYLENMVWSEYKMFDEKYTYGHKRIYGKWILMKKENDKWIPGMKLATKWTFPETKKKSKMENISSIMDLELAEMISSTPKPFSYFNGFSQFERPPQSLVLVENGICKRVSFLKDIKYGFHKHNGVWVLMKQDISWKFAQYSADGLLGHKLIDKRFVVMKRIGNGDWICTFNPYKTPRNFYDTVGRKFQRPPLRIVLKENGVHRWKIVSEENGLGFIGDKSMWILMQKLSNQAWTKYTEDSPDEEIGYKIVGNTWKKFKRCAPGEWTNCTQVNLPILYCDIPVENGLSTPKVLFHSPRKLEITKRILGDPNSNFGFLLEDGAWVFMKCEENGTWSKFDLFPGEKGTFGYTINSLELVKKDSNNKWKVIIKKSGRNGMYLDFNIEESAEPPAKKIRLNQELTKTQNSSIETVHSNSSEISLAKNSGLAYLKNLLSTQTPFTLKQLNEESRENCPPSNILINTNGTLKRISLSTYVTDVAFLKDNGVWIPVRKLEGEWKTFHSEEELLGYKIIDDRWVIMKNIRNNEWEPTFDPVSTPRNYFDTIGTLDRKPPIRIVIKENRINKWKIVAEENGLGFIKQGVVWVVMTKIGESWVEVKDCTGEKVIGYEVKNFKWTKVEKGIDGIWRSCSNACLPCLHWDYIRRDKTVPPKALPIQVDSCKIIKHETIKANSNKGFDMENGAWVLKESKSDGTWQRVNIYPKSDGIYGFMYKNGWKIVRKGSDGKWIESNEIFFTENESSVQETVNNSLTFEKPSLECCQSEIEKKIDSIPSVGNSGDRDSVAEQESIKSKEGCSPEKSPRDVVIYRPVSYDSLHNVADENKPPNSVLINIDGTSKRIFSNEKSTKIGFQKQGDIWILIEKHNGMWRAVQNIDGELLGFKVMDNRWVNMRKNRKSEWLPSFDPVTTPRTFFDTVGPLSTRPPMIIKIQKDGITQSQTASEENGFGFIKQHEMWLLMEKRADQLWTVYKNDSNQQTGYQFVNNKWSMFQKKENSVWSLYSPSAQLNELSDMISDKEKNIKPKDISEKNSTFHFSENLDVDGLLSPLTSNDIKLAKNVALPFKEAKATFVKTDPNISINLEKESGNGARVDDKLPLNAVEIYLAANPDYEISCPELQDLLLEFRPRDKPKKLIRRRFRLPDGKTILLTIPKNSAKITGSDRNSNDQILKEAETFLATHSTRDWASPDFMEILCKFKLLDSKAPSRCDILFPDGVKRPLSLPRKTDRKSEAIQKLGAELEVILRSYKSHVQLASKRKISEGEDLNISRKKVKIKRK</sequence>
<evidence type="ECO:0000256" key="3">
    <source>
        <dbReference type="ARBA" id="ARBA00022448"/>
    </source>
</evidence>
<dbReference type="Gene3D" id="1.10.8.10">
    <property type="entry name" value="DNA helicase RuvA subunit, C-terminal domain"/>
    <property type="match status" value="1"/>
</dbReference>
<dbReference type="Pfam" id="PF03943">
    <property type="entry name" value="TAP_C"/>
    <property type="match status" value="1"/>
</dbReference>
<dbReference type="GO" id="GO:0003723">
    <property type="term" value="F:RNA binding"/>
    <property type="evidence" value="ECO:0007669"/>
    <property type="project" value="TreeGrafter"/>
</dbReference>
<feature type="compositionally biased region" description="Basic and acidic residues" evidence="8">
    <location>
        <begin position="3781"/>
        <end position="3803"/>
    </location>
</feature>
<evidence type="ECO:0000259" key="9">
    <source>
        <dbReference type="PROSITE" id="PS50177"/>
    </source>
</evidence>
<dbReference type="Pfam" id="PF24048">
    <property type="entry name" value="LRR_NXF1-5"/>
    <property type="match status" value="1"/>
</dbReference>
<reference evidence="11 12" key="1">
    <citation type="submission" date="2023-03" db="EMBL/GenBank/DDBJ databases">
        <title>Genome insight into feeding habits of ladybird beetles.</title>
        <authorList>
            <person name="Li H.-S."/>
            <person name="Huang Y.-H."/>
            <person name="Pang H."/>
        </authorList>
    </citation>
    <scope>NUCLEOTIDE SEQUENCE [LARGE SCALE GENOMIC DNA]</scope>
    <source>
        <strain evidence="11">SYSU_2023b</strain>
        <tissue evidence="11">Whole body</tissue>
    </source>
</reference>
<keyword evidence="6" id="KW-0509">mRNA transport</keyword>
<dbReference type="InterPro" id="IPR005637">
    <property type="entry name" value="TAP_C_dom"/>
</dbReference>
<evidence type="ECO:0000256" key="8">
    <source>
        <dbReference type="SAM" id="MobiDB-lite"/>
    </source>
</evidence>
<dbReference type="GO" id="GO:0005634">
    <property type="term" value="C:nucleus"/>
    <property type="evidence" value="ECO:0007669"/>
    <property type="project" value="UniProtKB-SubCell"/>
</dbReference>
<comment type="subcellular location">
    <subcellularLocation>
        <location evidence="1">Nucleus</location>
    </subcellularLocation>
</comment>
<evidence type="ECO:0000259" key="10">
    <source>
        <dbReference type="PROSITE" id="PS51281"/>
    </source>
</evidence>
<dbReference type="Proteomes" id="UP001431783">
    <property type="component" value="Unassembled WGS sequence"/>
</dbReference>
<dbReference type="SUPFAM" id="SSF46934">
    <property type="entry name" value="UBA-like"/>
    <property type="match status" value="1"/>
</dbReference>
<keyword evidence="4" id="KW-0433">Leucine-rich repeat</keyword>
<dbReference type="PANTHER" id="PTHR10662:SF22">
    <property type="entry name" value="NUCLEAR RNA EXPORT FACTOR 1"/>
    <property type="match status" value="1"/>
</dbReference>
<evidence type="ECO:0000313" key="12">
    <source>
        <dbReference type="Proteomes" id="UP001431783"/>
    </source>
</evidence>
<dbReference type="InterPro" id="IPR002075">
    <property type="entry name" value="NTF2_dom"/>
</dbReference>
<dbReference type="PROSITE" id="PS51450">
    <property type="entry name" value="LRR"/>
    <property type="match status" value="1"/>
</dbReference>
<dbReference type="Gene3D" id="3.80.10.10">
    <property type="entry name" value="Ribonuclease Inhibitor"/>
    <property type="match status" value="1"/>
</dbReference>
<organism evidence="11 12">
    <name type="scientific">Henosepilachna vigintioctopunctata</name>
    <dbReference type="NCBI Taxonomy" id="420089"/>
    <lineage>
        <taxon>Eukaryota</taxon>
        <taxon>Metazoa</taxon>
        <taxon>Ecdysozoa</taxon>
        <taxon>Arthropoda</taxon>
        <taxon>Hexapoda</taxon>
        <taxon>Insecta</taxon>
        <taxon>Pterygota</taxon>
        <taxon>Neoptera</taxon>
        <taxon>Endopterygota</taxon>
        <taxon>Coleoptera</taxon>
        <taxon>Polyphaga</taxon>
        <taxon>Cucujiformia</taxon>
        <taxon>Coccinelloidea</taxon>
        <taxon>Coccinellidae</taxon>
        <taxon>Epilachninae</taxon>
        <taxon>Epilachnini</taxon>
        <taxon>Henosepilachna</taxon>
    </lineage>
</organism>
<proteinExistence type="inferred from homology"/>
<keyword evidence="12" id="KW-1185">Reference proteome</keyword>
<evidence type="ECO:0000256" key="7">
    <source>
        <dbReference type="ARBA" id="ARBA00023242"/>
    </source>
</evidence>
<gene>
    <name evidence="11" type="ORF">WA026_013658</name>
</gene>
<protein>
    <submittedName>
        <fullName evidence="11">Uncharacterized protein</fullName>
    </submittedName>
</protein>
<dbReference type="InterPro" id="IPR018222">
    <property type="entry name" value="Nuclear_transport_factor_2_euk"/>
</dbReference>
<dbReference type="SUPFAM" id="SSF54427">
    <property type="entry name" value="NTF2-like"/>
    <property type="match status" value="1"/>
</dbReference>
<keyword evidence="3" id="KW-0813">Transport</keyword>
<evidence type="ECO:0000256" key="1">
    <source>
        <dbReference type="ARBA" id="ARBA00004123"/>
    </source>
</evidence>
<dbReference type="InterPro" id="IPR032710">
    <property type="entry name" value="NTF2-like_dom_sf"/>
</dbReference>
<feature type="region of interest" description="Disordered" evidence="8">
    <location>
        <begin position="3773"/>
        <end position="3803"/>
    </location>
</feature>
<comment type="similarity">
    <text evidence="2">Belongs to the NXF family.</text>
</comment>
<dbReference type="Pfam" id="PF22602">
    <property type="entry name" value="NXF_NTF2"/>
    <property type="match status" value="1"/>
</dbReference>
<accession>A0AAW1UY42</accession>
<name>A0AAW1UY42_9CUCU</name>
<dbReference type="InterPro" id="IPR009060">
    <property type="entry name" value="UBA-like_sf"/>
</dbReference>
<dbReference type="SUPFAM" id="SSF52058">
    <property type="entry name" value="L domain-like"/>
    <property type="match status" value="1"/>
</dbReference>
<comment type="caution">
    <text evidence="11">The sequence shown here is derived from an EMBL/GenBank/DDBJ whole genome shotgun (WGS) entry which is preliminary data.</text>
</comment>
<dbReference type="InterPro" id="IPR030217">
    <property type="entry name" value="NXF_fam"/>
</dbReference>
<evidence type="ECO:0000256" key="4">
    <source>
        <dbReference type="ARBA" id="ARBA00022614"/>
    </source>
</evidence>
<keyword evidence="7" id="KW-0539">Nucleus</keyword>
<evidence type="ECO:0000256" key="6">
    <source>
        <dbReference type="ARBA" id="ARBA00022816"/>
    </source>
</evidence>
<dbReference type="PROSITE" id="PS50177">
    <property type="entry name" value="NTF2_DOMAIN"/>
    <property type="match status" value="1"/>
</dbReference>
<evidence type="ECO:0000313" key="11">
    <source>
        <dbReference type="EMBL" id="KAK9885789.1"/>
    </source>
</evidence>
<feature type="domain" description="NTF2" evidence="9">
    <location>
        <begin position="293"/>
        <end position="414"/>
    </location>
</feature>
<dbReference type="InterPro" id="IPR001611">
    <property type="entry name" value="Leu-rich_rpt"/>
</dbReference>
<evidence type="ECO:0000256" key="5">
    <source>
        <dbReference type="ARBA" id="ARBA00022737"/>
    </source>
</evidence>
<feature type="domain" description="TAP-C" evidence="10">
    <location>
        <begin position="428"/>
        <end position="483"/>
    </location>
</feature>
<dbReference type="PROSITE" id="PS51281">
    <property type="entry name" value="TAP_C"/>
    <property type="match status" value="1"/>
</dbReference>
<keyword evidence="5" id="KW-0677">Repeat</keyword>
<dbReference type="InterPro" id="IPR032675">
    <property type="entry name" value="LRR_dom_sf"/>
</dbReference>
<dbReference type="PANTHER" id="PTHR10662">
    <property type="entry name" value="NUCLEAR RNA EXPORT FACTOR"/>
    <property type="match status" value="1"/>
</dbReference>
<dbReference type="EMBL" id="JARQZJ010000097">
    <property type="protein sequence ID" value="KAK9885789.1"/>
    <property type="molecule type" value="Genomic_DNA"/>
</dbReference>
<dbReference type="GO" id="GO:0016973">
    <property type="term" value="P:poly(A)+ mRNA export from nucleus"/>
    <property type="evidence" value="ECO:0007669"/>
    <property type="project" value="TreeGrafter"/>
</dbReference>
<dbReference type="Gene3D" id="3.10.450.50">
    <property type="match status" value="1"/>
</dbReference>
<dbReference type="SMART" id="SM00804">
    <property type="entry name" value="TAP_C"/>
    <property type="match status" value="1"/>
</dbReference>
<evidence type="ECO:0000256" key="2">
    <source>
        <dbReference type="ARBA" id="ARBA00009285"/>
    </source>
</evidence>